<dbReference type="PRINTS" id="PR00480">
    <property type="entry name" value="ASTACIN"/>
</dbReference>
<evidence type="ECO:0000256" key="3">
    <source>
        <dbReference type="ARBA" id="ARBA00022723"/>
    </source>
</evidence>
<feature type="active site" evidence="8">
    <location>
        <position position="77"/>
    </location>
</feature>
<gene>
    <name evidence="13" type="ORF">KUTeg_011978</name>
</gene>
<feature type="region of interest" description="Disordered" evidence="10">
    <location>
        <begin position="550"/>
        <end position="569"/>
    </location>
</feature>
<dbReference type="EC" id="3.4.24.-" evidence="9"/>
<dbReference type="Gene3D" id="3.40.390.10">
    <property type="entry name" value="Collagenase (Catalytic Domain)"/>
    <property type="match status" value="1"/>
</dbReference>
<feature type="domain" description="ShKT" evidence="11">
    <location>
        <begin position="274"/>
        <end position="310"/>
    </location>
</feature>
<dbReference type="SMART" id="SM00254">
    <property type="entry name" value="ShKT"/>
    <property type="match status" value="6"/>
</dbReference>
<accession>A0ABQ9EY83</accession>
<keyword evidence="5 8" id="KW-0862">Zinc</keyword>
<evidence type="ECO:0000313" key="13">
    <source>
        <dbReference type="EMBL" id="KAJ8310113.1"/>
    </source>
</evidence>
<evidence type="ECO:0000256" key="9">
    <source>
        <dbReference type="RuleBase" id="RU361183"/>
    </source>
</evidence>
<protein>
    <recommendedName>
        <fullName evidence="9">Metalloendopeptidase</fullName>
        <ecNumber evidence="9">3.4.24.-</ecNumber>
    </recommendedName>
</protein>
<dbReference type="InterPro" id="IPR001506">
    <property type="entry name" value="Peptidase_M12A"/>
</dbReference>
<dbReference type="SMART" id="SM00235">
    <property type="entry name" value="ZnMc"/>
    <property type="match status" value="1"/>
</dbReference>
<evidence type="ECO:0000256" key="5">
    <source>
        <dbReference type="ARBA" id="ARBA00022833"/>
    </source>
</evidence>
<keyword evidence="14" id="KW-1185">Reference proteome</keyword>
<keyword evidence="6 8" id="KW-0482">Metalloprotease</keyword>
<feature type="domain" description="ShKT" evidence="11">
    <location>
        <begin position="504"/>
        <end position="539"/>
    </location>
</feature>
<dbReference type="PROSITE" id="PS51670">
    <property type="entry name" value="SHKT"/>
    <property type="match status" value="6"/>
</dbReference>
<dbReference type="Pfam" id="PF01549">
    <property type="entry name" value="ShK"/>
    <property type="match status" value="6"/>
</dbReference>
<keyword evidence="3 8" id="KW-0479">Metal-binding</keyword>
<evidence type="ECO:0000256" key="7">
    <source>
        <dbReference type="PROSITE-ProRule" id="PRU01005"/>
    </source>
</evidence>
<feature type="binding site" evidence="8">
    <location>
        <position position="80"/>
    </location>
    <ligand>
        <name>Zn(2+)</name>
        <dbReference type="ChEBI" id="CHEBI:29105"/>
        <note>catalytic</note>
    </ligand>
</feature>
<dbReference type="PANTHER" id="PTHR10127:SF780">
    <property type="entry name" value="METALLOENDOPEPTIDASE"/>
    <property type="match status" value="1"/>
</dbReference>
<dbReference type="InterPro" id="IPR006026">
    <property type="entry name" value="Peptidase_Metallo"/>
</dbReference>
<dbReference type="SUPFAM" id="SSF55486">
    <property type="entry name" value="Metalloproteases ('zincins'), catalytic domain"/>
    <property type="match status" value="1"/>
</dbReference>
<feature type="domain" description="ShKT" evidence="11">
    <location>
        <begin position="460"/>
        <end position="498"/>
    </location>
</feature>
<dbReference type="CDD" id="cd04280">
    <property type="entry name" value="ZnMc_astacin_like"/>
    <property type="match status" value="1"/>
</dbReference>
<comment type="caution">
    <text evidence="7">Lacks conserved residue(s) required for the propagation of feature annotation.</text>
</comment>
<evidence type="ECO:0000256" key="8">
    <source>
        <dbReference type="PROSITE-ProRule" id="PRU01211"/>
    </source>
</evidence>
<name>A0ABQ9EY83_TEGGR</name>
<feature type="compositionally biased region" description="Polar residues" evidence="10">
    <location>
        <begin position="550"/>
        <end position="561"/>
    </location>
</feature>
<dbReference type="PROSITE" id="PS51864">
    <property type="entry name" value="ASTACIN"/>
    <property type="match status" value="1"/>
</dbReference>
<dbReference type="Gene3D" id="1.10.10.1940">
    <property type="match status" value="2"/>
</dbReference>
<feature type="domain" description="ShKT" evidence="11">
    <location>
        <begin position="417"/>
        <end position="453"/>
    </location>
</feature>
<feature type="compositionally biased region" description="Polar residues" evidence="10">
    <location>
        <begin position="369"/>
        <end position="384"/>
    </location>
</feature>
<feature type="domain" description="ShKT" evidence="11">
    <location>
        <begin position="326"/>
        <end position="361"/>
    </location>
</feature>
<evidence type="ECO:0000256" key="6">
    <source>
        <dbReference type="ARBA" id="ARBA00023049"/>
    </source>
</evidence>
<evidence type="ECO:0000259" key="12">
    <source>
        <dbReference type="PROSITE" id="PS51864"/>
    </source>
</evidence>
<dbReference type="InterPro" id="IPR034035">
    <property type="entry name" value="Astacin-like_dom"/>
</dbReference>
<evidence type="ECO:0000313" key="14">
    <source>
        <dbReference type="Proteomes" id="UP001217089"/>
    </source>
</evidence>
<dbReference type="InterPro" id="IPR003582">
    <property type="entry name" value="ShKT_dom"/>
</dbReference>
<keyword evidence="4 8" id="KW-0378">Hydrolase</keyword>
<evidence type="ECO:0000256" key="1">
    <source>
        <dbReference type="ARBA" id="ARBA00002657"/>
    </source>
</evidence>
<evidence type="ECO:0000256" key="2">
    <source>
        <dbReference type="ARBA" id="ARBA00022670"/>
    </source>
</evidence>
<evidence type="ECO:0000256" key="4">
    <source>
        <dbReference type="ARBA" id="ARBA00022801"/>
    </source>
</evidence>
<sequence>MERRTSNSEIFMIKVAMREWEKYTCLTFHEATETTRNYILFQDGFGCNSQLGEVGNGPQVLNLDKNGCRWKGLYLHEIGHAIGLVHEHQLPIRDNYIDILYQNVQPQMRIWFNKYPERQINQFDVDYEYSSVMHYGVTAFAADGKSQTIRTKDPSREKEIGRVYQKELSFTDVEIVSKMYSCSSPQICPNVRCINGGFVDQNCDCICPDGSNDCREGVRYDTSCRNSGSNLDSWKCYIWARQGECVRNKNFMEQNCRKACGLCGTENEPRSNFCEDHYDTAKCEKWKANSDCIIAEEFMKKNCRQTCGFCDSSSLNKPPPGTNCANTYQDSAKCEEWARKGECAANPLWMPQNCQKACRTCEGGNTGGSLTTRPTEAPRTTSRPLTDIPRTTARPQTVQPVTTTSPRTTTEVADMDCTNTVSETWCIRLQSQGECDRIPSWMETRCKKACGFCNKAADECKDRYDVNTCRAWANAGYCTRTEVSVFMEANCRKTCGKCAESCVNTYKDERMCKIWADYNQCVVNPGFMKTQCAKACRSCTEGLKVASNDNRSGSQFQNDQAGNHGERTSPSTVKLTLLLLIFSVIMKHIVQF</sequence>
<feature type="domain" description="Peptidase M12A" evidence="12">
    <location>
        <begin position="1"/>
        <end position="183"/>
    </location>
</feature>
<dbReference type="Pfam" id="PF01400">
    <property type="entry name" value="Astacin"/>
    <property type="match status" value="1"/>
</dbReference>
<feature type="domain" description="ShKT" evidence="11">
    <location>
        <begin position="224"/>
        <end position="263"/>
    </location>
</feature>
<comment type="function">
    <text evidence="1">Metalloprotease.</text>
</comment>
<evidence type="ECO:0000259" key="11">
    <source>
        <dbReference type="PROSITE" id="PS51670"/>
    </source>
</evidence>
<evidence type="ECO:0000256" key="10">
    <source>
        <dbReference type="SAM" id="MobiDB-lite"/>
    </source>
</evidence>
<feature type="binding site" evidence="8">
    <location>
        <position position="86"/>
    </location>
    <ligand>
        <name>Zn(2+)</name>
        <dbReference type="ChEBI" id="CHEBI:29105"/>
        <note>catalytic</note>
    </ligand>
</feature>
<dbReference type="EMBL" id="JARBDR010000640">
    <property type="protein sequence ID" value="KAJ8310113.1"/>
    <property type="molecule type" value="Genomic_DNA"/>
</dbReference>
<organism evidence="13 14">
    <name type="scientific">Tegillarca granosa</name>
    <name type="common">Malaysian cockle</name>
    <name type="synonym">Anadara granosa</name>
    <dbReference type="NCBI Taxonomy" id="220873"/>
    <lineage>
        <taxon>Eukaryota</taxon>
        <taxon>Metazoa</taxon>
        <taxon>Spiralia</taxon>
        <taxon>Lophotrochozoa</taxon>
        <taxon>Mollusca</taxon>
        <taxon>Bivalvia</taxon>
        <taxon>Autobranchia</taxon>
        <taxon>Pteriomorphia</taxon>
        <taxon>Arcoida</taxon>
        <taxon>Arcoidea</taxon>
        <taxon>Arcidae</taxon>
        <taxon>Tegillarca</taxon>
    </lineage>
</organism>
<dbReference type="Proteomes" id="UP001217089">
    <property type="component" value="Unassembled WGS sequence"/>
</dbReference>
<proteinExistence type="predicted"/>
<feature type="region of interest" description="Disordered" evidence="10">
    <location>
        <begin position="369"/>
        <end position="390"/>
    </location>
</feature>
<comment type="cofactor">
    <cofactor evidence="8 9">
        <name>Zn(2+)</name>
        <dbReference type="ChEBI" id="CHEBI:29105"/>
    </cofactor>
    <text evidence="8 9">Binds 1 zinc ion per subunit.</text>
</comment>
<dbReference type="PANTHER" id="PTHR10127">
    <property type="entry name" value="DISCOIDIN, CUB, EGF, LAMININ , AND ZINC METALLOPROTEASE DOMAIN CONTAINING"/>
    <property type="match status" value="1"/>
</dbReference>
<keyword evidence="2 8" id="KW-0645">Protease</keyword>
<comment type="caution">
    <text evidence="13">The sequence shown here is derived from an EMBL/GenBank/DDBJ whole genome shotgun (WGS) entry which is preliminary data.</text>
</comment>
<reference evidence="13 14" key="1">
    <citation type="submission" date="2022-12" db="EMBL/GenBank/DDBJ databases">
        <title>Chromosome-level genome of Tegillarca granosa.</title>
        <authorList>
            <person name="Kim J."/>
        </authorList>
    </citation>
    <scope>NUCLEOTIDE SEQUENCE [LARGE SCALE GENOMIC DNA]</scope>
    <source>
        <strain evidence="13">Teg-2019</strain>
        <tissue evidence="13">Adductor muscle</tissue>
    </source>
</reference>
<feature type="binding site" evidence="8">
    <location>
        <position position="76"/>
    </location>
    <ligand>
        <name>Zn(2+)</name>
        <dbReference type="ChEBI" id="CHEBI:29105"/>
        <note>catalytic</note>
    </ligand>
</feature>
<dbReference type="InterPro" id="IPR024079">
    <property type="entry name" value="MetalloPept_cat_dom_sf"/>
</dbReference>